<comment type="pathway">
    <text evidence="2">Secondary metabolite biosynthesis.</text>
</comment>
<dbReference type="OMA" id="KPFDTMQ"/>
<dbReference type="InterPro" id="IPR017972">
    <property type="entry name" value="Cyt_P450_CS"/>
</dbReference>
<dbReference type="SUPFAM" id="SSF48264">
    <property type="entry name" value="Cytochrome P450"/>
    <property type="match status" value="1"/>
</dbReference>
<keyword evidence="8 10" id="KW-0503">Monooxygenase</keyword>
<dbReference type="Proteomes" id="UP000008063">
    <property type="component" value="Unassembled WGS sequence"/>
</dbReference>
<dbReference type="CDD" id="cd11065">
    <property type="entry name" value="CYP64-like"/>
    <property type="match status" value="1"/>
</dbReference>
<dbReference type="PANTHER" id="PTHR46300">
    <property type="entry name" value="P450, PUTATIVE (EUROFUNG)-RELATED-RELATED"/>
    <property type="match status" value="1"/>
</dbReference>
<dbReference type="InParanoid" id="F8PMV6"/>
<evidence type="ECO:0000256" key="3">
    <source>
        <dbReference type="ARBA" id="ARBA00010617"/>
    </source>
</evidence>
<evidence type="ECO:0000256" key="2">
    <source>
        <dbReference type="ARBA" id="ARBA00005179"/>
    </source>
</evidence>
<reference evidence="13" key="1">
    <citation type="journal article" date="2011" name="Science">
        <title>The plant cell wall-decomposing machinery underlies the functional diversity of forest fungi.</title>
        <authorList>
            <person name="Eastwood D.C."/>
            <person name="Floudas D."/>
            <person name="Binder M."/>
            <person name="Majcherczyk A."/>
            <person name="Schneider P."/>
            <person name="Aerts A."/>
            <person name="Asiegbu F.O."/>
            <person name="Baker S.E."/>
            <person name="Barry K."/>
            <person name="Bendiksby M."/>
            <person name="Blumentritt M."/>
            <person name="Coutinho P.M."/>
            <person name="Cullen D."/>
            <person name="de Vries R.P."/>
            <person name="Gathman A."/>
            <person name="Goodell B."/>
            <person name="Henrissat B."/>
            <person name="Ihrmark K."/>
            <person name="Kauserud H."/>
            <person name="Kohler A."/>
            <person name="LaButti K."/>
            <person name="Lapidus A."/>
            <person name="Lavin J.L."/>
            <person name="Lee Y.-H."/>
            <person name="Lindquist E."/>
            <person name="Lilly W."/>
            <person name="Lucas S."/>
            <person name="Morin E."/>
            <person name="Murat C."/>
            <person name="Oguiza J.A."/>
            <person name="Park J."/>
            <person name="Pisabarro A.G."/>
            <person name="Riley R."/>
            <person name="Rosling A."/>
            <person name="Salamov A."/>
            <person name="Schmidt O."/>
            <person name="Schmutz J."/>
            <person name="Skrede I."/>
            <person name="Stenlid J."/>
            <person name="Wiebenga A."/>
            <person name="Xie X."/>
            <person name="Kuees U."/>
            <person name="Hibbett D.S."/>
            <person name="Hoffmeister D."/>
            <person name="Hoegberg N."/>
            <person name="Martin F."/>
            <person name="Grigoriev I.V."/>
            <person name="Watkinson S.C."/>
        </authorList>
    </citation>
    <scope>NUCLEOTIDE SEQUENCE [LARGE SCALE GENOMIC DNA]</scope>
    <source>
        <strain evidence="13">strain S7.3</strain>
    </source>
</reference>
<dbReference type="PRINTS" id="PR00463">
    <property type="entry name" value="EP450I"/>
</dbReference>
<evidence type="ECO:0000313" key="13">
    <source>
        <dbReference type="Proteomes" id="UP000008063"/>
    </source>
</evidence>
<evidence type="ECO:0000256" key="4">
    <source>
        <dbReference type="ARBA" id="ARBA00022617"/>
    </source>
</evidence>
<organism evidence="13">
    <name type="scientific">Serpula lacrymans var. lacrymans (strain S7.3)</name>
    <name type="common">Dry rot fungus</name>
    <dbReference type="NCBI Taxonomy" id="936435"/>
    <lineage>
        <taxon>Eukaryota</taxon>
        <taxon>Fungi</taxon>
        <taxon>Dikarya</taxon>
        <taxon>Basidiomycota</taxon>
        <taxon>Agaricomycotina</taxon>
        <taxon>Agaricomycetes</taxon>
        <taxon>Agaricomycetidae</taxon>
        <taxon>Boletales</taxon>
        <taxon>Coniophorineae</taxon>
        <taxon>Serpulaceae</taxon>
        <taxon>Serpula</taxon>
    </lineage>
</organism>
<evidence type="ECO:0008006" key="14">
    <source>
        <dbReference type="Google" id="ProtNLM"/>
    </source>
</evidence>
<dbReference type="InterPro" id="IPR002401">
    <property type="entry name" value="Cyt_P450_E_grp-I"/>
</dbReference>
<dbReference type="InterPro" id="IPR050364">
    <property type="entry name" value="Cytochrome_P450_fung"/>
</dbReference>
<evidence type="ECO:0000256" key="8">
    <source>
        <dbReference type="ARBA" id="ARBA00023033"/>
    </source>
</evidence>
<feature type="binding site" description="axial binding residue" evidence="9">
    <location>
        <position position="447"/>
    </location>
    <ligand>
        <name>heme</name>
        <dbReference type="ChEBI" id="CHEBI:30413"/>
    </ligand>
    <ligandPart>
        <name>Fe</name>
        <dbReference type="ChEBI" id="CHEBI:18248"/>
    </ligandPart>
</feature>
<dbReference type="InterPro" id="IPR001128">
    <property type="entry name" value="Cyt_P450"/>
</dbReference>
<evidence type="ECO:0000256" key="10">
    <source>
        <dbReference type="RuleBase" id="RU000461"/>
    </source>
</evidence>
<keyword evidence="6 10" id="KW-0560">Oxidoreductase</keyword>
<dbReference type="Pfam" id="PF00067">
    <property type="entry name" value="p450"/>
    <property type="match status" value="1"/>
</dbReference>
<evidence type="ECO:0000313" key="12">
    <source>
        <dbReference type="EMBL" id="EGO02938.1"/>
    </source>
</evidence>
<dbReference type="eggNOG" id="KOG0156">
    <property type="taxonomic scope" value="Eukaryota"/>
</dbReference>
<sequence>MANYLLSLPYSVTGSLVVFSTYCIWRSYFSRRYKLPPGPRPDPIIGNLRQFPKGNQPEVFREWGKEFGDIIYAQIFGRGVLVLNSIRAANDLLEKRGSIYSDRPRQVAFGELLGMETVLSLMPYGEPFRRHRRLIQDHFNRSMVESFRPLVTQEIHHLLNGFLTRPELFATHIRRFAAGTIMQITYGHTVESIDDQYVKLADDALNASIDYGSAGSEIVDLIPVLKYLPKWMPGAGFKRRAAVVRKLVRAMMETPFEMVKKKKSLGTCQPCFTLSLLENQKKTHGRMDPAEAEEDMIGISQVLYSAGSDTIAATLHTFILAMTMYPDIYKKAQEEIDQVTGASRLPNIEDRPELPYLNCIMKEVHRWNPPAQLALPHKLMTKDDEYRGYFIPQGTTVIANVRGMLQDPEIYPEPEKFRPERFMEMTAEDAERYDPRGPVFGFGRRACPGKLFADMQFFLTASRITATFDILALPDENGKGPSAAFVGISVSHPRPFKCDIKPRSESCRQLILEEDEAGGV</sequence>
<dbReference type="GO" id="GO:0020037">
    <property type="term" value="F:heme binding"/>
    <property type="evidence" value="ECO:0007669"/>
    <property type="project" value="InterPro"/>
</dbReference>
<keyword evidence="7 9" id="KW-0408">Iron</keyword>
<evidence type="ECO:0000256" key="9">
    <source>
        <dbReference type="PIRSR" id="PIRSR602401-1"/>
    </source>
</evidence>
<keyword evidence="4 9" id="KW-0349">Heme</keyword>
<feature type="transmembrane region" description="Helical" evidence="11">
    <location>
        <begin position="6"/>
        <end position="25"/>
    </location>
</feature>
<gene>
    <name evidence="12" type="ORF">SERLA73DRAFT_70423</name>
</gene>
<evidence type="ECO:0000256" key="6">
    <source>
        <dbReference type="ARBA" id="ARBA00023002"/>
    </source>
</evidence>
<evidence type="ECO:0000256" key="1">
    <source>
        <dbReference type="ARBA" id="ARBA00001971"/>
    </source>
</evidence>
<dbReference type="PROSITE" id="PS00086">
    <property type="entry name" value="CYTOCHROME_P450"/>
    <property type="match status" value="1"/>
</dbReference>
<dbReference type="OrthoDB" id="2789670at2759"/>
<proteinExistence type="inferred from homology"/>
<comment type="similarity">
    <text evidence="3 10">Belongs to the cytochrome P450 family.</text>
</comment>
<keyword evidence="11" id="KW-0472">Membrane</keyword>
<dbReference type="PANTHER" id="PTHR46300:SF7">
    <property type="entry name" value="P450, PUTATIVE (EUROFUNG)-RELATED"/>
    <property type="match status" value="1"/>
</dbReference>
<dbReference type="GO" id="GO:0004497">
    <property type="term" value="F:monooxygenase activity"/>
    <property type="evidence" value="ECO:0007669"/>
    <property type="project" value="UniProtKB-KW"/>
</dbReference>
<accession>F8PMV6</accession>
<dbReference type="STRING" id="936435.F8PMV6"/>
<dbReference type="EMBL" id="GL945476">
    <property type="protein sequence ID" value="EGO02938.1"/>
    <property type="molecule type" value="Genomic_DNA"/>
</dbReference>
<keyword evidence="11" id="KW-1133">Transmembrane helix</keyword>
<keyword evidence="5 9" id="KW-0479">Metal-binding</keyword>
<dbReference type="InterPro" id="IPR036396">
    <property type="entry name" value="Cyt_P450_sf"/>
</dbReference>
<protein>
    <recommendedName>
        <fullName evidence="14">Cytochrome P450</fullName>
    </recommendedName>
</protein>
<keyword evidence="13" id="KW-1185">Reference proteome</keyword>
<dbReference type="GO" id="GO:0016705">
    <property type="term" value="F:oxidoreductase activity, acting on paired donors, with incorporation or reduction of molecular oxygen"/>
    <property type="evidence" value="ECO:0007669"/>
    <property type="project" value="InterPro"/>
</dbReference>
<evidence type="ECO:0000256" key="11">
    <source>
        <dbReference type="SAM" id="Phobius"/>
    </source>
</evidence>
<dbReference type="HOGENOM" id="CLU_001570_2_3_1"/>
<name>F8PMV6_SERL3</name>
<dbReference type="AlphaFoldDB" id="F8PMV6"/>
<keyword evidence="11" id="KW-0812">Transmembrane</keyword>
<evidence type="ECO:0000256" key="7">
    <source>
        <dbReference type="ARBA" id="ARBA00023004"/>
    </source>
</evidence>
<evidence type="ECO:0000256" key="5">
    <source>
        <dbReference type="ARBA" id="ARBA00022723"/>
    </source>
</evidence>
<comment type="cofactor">
    <cofactor evidence="1 9">
        <name>heme</name>
        <dbReference type="ChEBI" id="CHEBI:30413"/>
    </cofactor>
</comment>
<dbReference type="GO" id="GO:0005506">
    <property type="term" value="F:iron ion binding"/>
    <property type="evidence" value="ECO:0007669"/>
    <property type="project" value="InterPro"/>
</dbReference>
<dbReference type="Gene3D" id="1.10.630.10">
    <property type="entry name" value="Cytochrome P450"/>
    <property type="match status" value="1"/>
</dbReference>